<dbReference type="Proteomes" id="UP001175000">
    <property type="component" value="Unassembled WGS sequence"/>
</dbReference>
<gene>
    <name evidence="1" type="ORF">B0T14DRAFT_425853</name>
</gene>
<keyword evidence="2" id="KW-1185">Reference proteome</keyword>
<protein>
    <submittedName>
        <fullName evidence="1">Uncharacterized protein</fullName>
    </submittedName>
</protein>
<evidence type="ECO:0000313" key="2">
    <source>
        <dbReference type="Proteomes" id="UP001175000"/>
    </source>
</evidence>
<dbReference type="SUPFAM" id="SSF53474">
    <property type="entry name" value="alpha/beta-Hydrolases"/>
    <property type="match status" value="1"/>
</dbReference>
<dbReference type="AlphaFoldDB" id="A0AA39WX89"/>
<proteinExistence type="predicted"/>
<name>A0AA39WX89_9PEZI</name>
<dbReference type="Pfam" id="PF08538">
    <property type="entry name" value="DUF1749"/>
    <property type="match status" value="1"/>
</dbReference>
<evidence type="ECO:0000313" key="1">
    <source>
        <dbReference type="EMBL" id="KAK0623323.1"/>
    </source>
</evidence>
<dbReference type="PANTHER" id="PTHR31591">
    <property type="entry name" value="UPF0613 PROTEIN PB24D3.06C"/>
    <property type="match status" value="1"/>
</dbReference>
<dbReference type="PANTHER" id="PTHR31591:SF7">
    <property type="entry name" value="DUF1749-DOMAIN-CONTAINING PROTEIN"/>
    <property type="match status" value="1"/>
</dbReference>
<organism evidence="1 2">
    <name type="scientific">Immersiella caudata</name>
    <dbReference type="NCBI Taxonomy" id="314043"/>
    <lineage>
        <taxon>Eukaryota</taxon>
        <taxon>Fungi</taxon>
        <taxon>Dikarya</taxon>
        <taxon>Ascomycota</taxon>
        <taxon>Pezizomycotina</taxon>
        <taxon>Sordariomycetes</taxon>
        <taxon>Sordariomycetidae</taxon>
        <taxon>Sordariales</taxon>
        <taxon>Lasiosphaeriaceae</taxon>
        <taxon>Immersiella</taxon>
    </lineage>
</organism>
<reference evidence="1" key="1">
    <citation type="submission" date="2023-06" db="EMBL/GenBank/DDBJ databases">
        <title>Genome-scale phylogeny and comparative genomics of the fungal order Sordariales.</title>
        <authorList>
            <consortium name="Lawrence Berkeley National Laboratory"/>
            <person name="Hensen N."/>
            <person name="Bonometti L."/>
            <person name="Westerberg I."/>
            <person name="Brannstrom I.O."/>
            <person name="Guillou S."/>
            <person name="Cros-Aarteil S."/>
            <person name="Calhoun S."/>
            <person name="Haridas S."/>
            <person name="Kuo A."/>
            <person name="Mondo S."/>
            <person name="Pangilinan J."/>
            <person name="Riley R."/>
            <person name="Labutti K."/>
            <person name="Andreopoulos B."/>
            <person name="Lipzen A."/>
            <person name="Chen C."/>
            <person name="Yanf M."/>
            <person name="Daum C."/>
            <person name="Ng V."/>
            <person name="Clum A."/>
            <person name="Steindorff A."/>
            <person name="Ohm R."/>
            <person name="Martin F."/>
            <person name="Silar P."/>
            <person name="Natvig D."/>
            <person name="Lalanne C."/>
            <person name="Gautier V."/>
            <person name="Ament-Velasquez S.L."/>
            <person name="Kruys A."/>
            <person name="Hutchinson M.I."/>
            <person name="Powell A.J."/>
            <person name="Barry K."/>
            <person name="Miller A.N."/>
            <person name="Grigoriev I.V."/>
            <person name="Debuchy R."/>
            <person name="Gladieux P."/>
            <person name="Thoren M.H."/>
            <person name="Johannesson H."/>
        </authorList>
    </citation>
    <scope>NUCLEOTIDE SEQUENCE</scope>
    <source>
        <strain evidence="1">CBS 606.72</strain>
    </source>
</reference>
<dbReference type="EMBL" id="JAULSU010000003">
    <property type="protein sequence ID" value="KAK0623323.1"/>
    <property type="molecule type" value="Genomic_DNA"/>
</dbReference>
<dbReference type="Gene3D" id="3.40.50.1820">
    <property type="entry name" value="alpha/beta hydrolase"/>
    <property type="match status" value="1"/>
</dbReference>
<dbReference type="InterPro" id="IPR013744">
    <property type="entry name" value="SidJ"/>
</dbReference>
<accession>A0AA39WX89</accession>
<dbReference type="InterPro" id="IPR029058">
    <property type="entry name" value="AB_hydrolase_fold"/>
</dbReference>
<sequence length="311" mass="33525">MINTTEMSSFPITVHQYPFSARPDRPHAAFEYLPLSGSADPQNALIFIPGLGDLPFDVPYIRTIASKLASSSFSIFEINLNSSGSAFGHGSISQDVRDICDLFKYLKGIGRNKVVLMGHSTGCQDCLGYAAAVAEGRVEGVEGYVLQGPVSDREAIGLSAGRVEGGVEVVRQALRVAEGMVKEGRGGEVMKAEVLPGEWRGSPVTAYRWASLAGVGGDDDYFSSDLDDEDLKEIWGRVHSPVLMLPSGADEFVPESVDALGMVERWKGFCRPSVVSELSGLIPGANHRVDDATAKEWLADRVAQFLGELRE</sequence>
<comment type="caution">
    <text evidence="1">The sequence shown here is derived from an EMBL/GenBank/DDBJ whole genome shotgun (WGS) entry which is preliminary data.</text>
</comment>